<keyword evidence="3" id="KW-0804">Transcription</keyword>
<feature type="DNA-binding region" description="H-T-H motif" evidence="4">
    <location>
        <begin position="42"/>
        <end position="61"/>
    </location>
</feature>
<dbReference type="InterPro" id="IPR001647">
    <property type="entry name" value="HTH_TetR"/>
</dbReference>
<dbReference type="Proteomes" id="UP000192911">
    <property type="component" value="Unassembled WGS sequence"/>
</dbReference>
<dbReference type="GeneID" id="95553908"/>
<dbReference type="SUPFAM" id="SSF46689">
    <property type="entry name" value="Homeodomain-like"/>
    <property type="match status" value="1"/>
</dbReference>
<evidence type="ECO:0000313" key="7">
    <source>
        <dbReference type="EMBL" id="SMF28600.1"/>
    </source>
</evidence>
<keyword evidence="1" id="KW-0805">Transcription regulation</keyword>
<reference evidence="8" key="1">
    <citation type="submission" date="2017-04" db="EMBL/GenBank/DDBJ databases">
        <authorList>
            <person name="Varghese N."/>
            <person name="Submissions S."/>
        </authorList>
    </citation>
    <scope>NUCLEOTIDE SEQUENCE [LARGE SCALE GENOMIC DNA]</scope>
    <source>
        <strain evidence="8">Ballard 720</strain>
    </source>
</reference>
<dbReference type="STRING" id="28094.SAMN06295900_1058"/>
<dbReference type="EMBL" id="FXAH01000005">
    <property type="protein sequence ID" value="SMF28600.1"/>
    <property type="molecule type" value="Genomic_DNA"/>
</dbReference>
<dbReference type="SUPFAM" id="SSF48498">
    <property type="entry name" value="Tetracyclin repressor-like, C-terminal domain"/>
    <property type="match status" value="1"/>
</dbReference>
<dbReference type="PANTHER" id="PTHR47506:SF1">
    <property type="entry name" value="HTH-TYPE TRANSCRIPTIONAL REGULATOR YJDC"/>
    <property type="match status" value="1"/>
</dbReference>
<proteinExistence type="predicted"/>
<dbReference type="RefSeq" id="WP_085227286.1">
    <property type="nucleotide sequence ID" value="NZ_BSQD01000004.1"/>
</dbReference>
<dbReference type="InterPro" id="IPR011075">
    <property type="entry name" value="TetR_C"/>
</dbReference>
<dbReference type="PROSITE" id="PS50977">
    <property type="entry name" value="HTH_TETR_2"/>
    <property type="match status" value="1"/>
</dbReference>
<dbReference type="OrthoDB" id="270177at2"/>
<evidence type="ECO:0000256" key="2">
    <source>
        <dbReference type="ARBA" id="ARBA00023125"/>
    </source>
</evidence>
<dbReference type="Gene3D" id="1.10.10.60">
    <property type="entry name" value="Homeodomain-like"/>
    <property type="match status" value="1"/>
</dbReference>
<accession>A0A1X7E816</accession>
<evidence type="ECO:0000313" key="8">
    <source>
        <dbReference type="Proteomes" id="UP000192911"/>
    </source>
</evidence>
<evidence type="ECO:0000256" key="1">
    <source>
        <dbReference type="ARBA" id="ARBA00023015"/>
    </source>
</evidence>
<feature type="domain" description="HTH tetR-type" evidence="6">
    <location>
        <begin position="19"/>
        <end position="79"/>
    </location>
</feature>
<dbReference type="Gene3D" id="1.10.357.10">
    <property type="entry name" value="Tetracycline Repressor, domain 2"/>
    <property type="match status" value="1"/>
</dbReference>
<dbReference type="Pfam" id="PF16925">
    <property type="entry name" value="TetR_C_13"/>
    <property type="match status" value="1"/>
</dbReference>
<evidence type="ECO:0000256" key="3">
    <source>
        <dbReference type="ARBA" id="ARBA00023163"/>
    </source>
</evidence>
<dbReference type="InterPro" id="IPR036271">
    <property type="entry name" value="Tet_transcr_reg_TetR-rel_C_sf"/>
</dbReference>
<dbReference type="Pfam" id="PF00440">
    <property type="entry name" value="TetR_N"/>
    <property type="match status" value="1"/>
</dbReference>
<feature type="region of interest" description="Disordered" evidence="5">
    <location>
        <begin position="1"/>
        <end position="22"/>
    </location>
</feature>
<dbReference type="PANTHER" id="PTHR47506">
    <property type="entry name" value="TRANSCRIPTIONAL REGULATORY PROTEIN"/>
    <property type="match status" value="1"/>
</dbReference>
<evidence type="ECO:0000256" key="5">
    <source>
        <dbReference type="SAM" id="MobiDB-lite"/>
    </source>
</evidence>
<dbReference type="InterPro" id="IPR009057">
    <property type="entry name" value="Homeodomain-like_sf"/>
</dbReference>
<organism evidence="7 8">
    <name type="scientific">Trinickia caryophylli</name>
    <name type="common">Paraburkholderia caryophylli</name>
    <dbReference type="NCBI Taxonomy" id="28094"/>
    <lineage>
        <taxon>Bacteria</taxon>
        <taxon>Pseudomonadati</taxon>
        <taxon>Pseudomonadota</taxon>
        <taxon>Betaproteobacteria</taxon>
        <taxon>Burkholderiales</taxon>
        <taxon>Burkholderiaceae</taxon>
        <taxon>Trinickia</taxon>
    </lineage>
</organism>
<feature type="region of interest" description="Disordered" evidence="5">
    <location>
        <begin position="218"/>
        <end position="247"/>
    </location>
</feature>
<sequence length="247" mass="26059">MVQKDDSGGPKRGRGRPRAYEPEHALARARETFWRNGYSGTTLDDLSVATGMNRPSLYGAFGDKHALYLETLRGYVDASRRAMEQALAEDRPLAEALSHIYELALGMYLREDRPALGCFLIGTAAVEAVNDDAVRAILNDALRVFDGCFETRFERARAQGEIGAQADPALLAVMASAVLHTLALRARAGEAREALQAIAQAGTAMICGAAVAGAAGAAGAPGAAGGKHGKEGKQGKGSPVRTRRGRP</sequence>
<name>A0A1X7E816_TRICW</name>
<dbReference type="GO" id="GO:0003677">
    <property type="term" value="F:DNA binding"/>
    <property type="evidence" value="ECO:0007669"/>
    <property type="project" value="UniProtKB-UniRule"/>
</dbReference>
<keyword evidence="8" id="KW-1185">Reference proteome</keyword>
<protein>
    <submittedName>
        <fullName evidence="7">Transcriptional regulator, TetR family</fullName>
    </submittedName>
</protein>
<gene>
    <name evidence="7" type="ORF">SAMN06295900_1058</name>
</gene>
<evidence type="ECO:0000256" key="4">
    <source>
        <dbReference type="PROSITE-ProRule" id="PRU00335"/>
    </source>
</evidence>
<keyword evidence="2 4" id="KW-0238">DNA-binding</keyword>
<dbReference type="AlphaFoldDB" id="A0A1X7E816"/>
<evidence type="ECO:0000259" key="6">
    <source>
        <dbReference type="PROSITE" id="PS50977"/>
    </source>
</evidence>